<dbReference type="AlphaFoldDB" id="A0A7S1KM00"/>
<evidence type="ECO:0000256" key="1">
    <source>
        <dbReference type="ARBA" id="ARBA00022490"/>
    </source>
</evidence>
<comment type="subunit">
    <text evidence="4">The 26S proteasome consists of a 20S proteasome core and two 19S regulatory subunits.</text>
</comment>
<dbReference type="InterPro" id="IPR000426">
    <property type="entry name" value="Proteasome_asu_N"/>
</dbReference>
<dbReference type="CDD" id="cd03755">
    <property type="entry name" value="proteasome_alpha_type_7"/>
    <property type="match status" value="1"/>
</dbReference>
<dbReference type="InterPro" id="IPR050115">
    <property type="entry name" value="Proteasome_alpha"/>
</dbReference>
<evidence type="ECO:0000313" key="7">
    <source>
        <dbReference type="EMBL" id="CAD9078305.1"/>
    </source>
</evidence>
<evidence type="ECO:0000256" key="5">
    <source>
        <dbReference type="SAM" id="MobiDB-lite"/>
    </source>
</evidence>
<accession>A0A7S1KM00</accession>
<dbReference type="FunFam" id="3.60.20.10:FF:000004">
    <property type="entry name" value="Proteasome subunit alpha type-4"/>
    <property type="match status" value="1"/>
</dbReference>
<dbReference type="PROSITE" id="PS00388">
    <property type="entry name" value="PROTEASOME_ALPHA_1"/>
    <property type="match status" value="1"/>
</dbReference>
<evidence type="ECO:0000259" key="6">
    <source>
        <dbReference type="PROSITE" id="PS00388"/>
    </source>
</evidence>
<dbReference type="GO" id="GO:0019773">
    <property type="term" value="C:proteasome core complex, alpha-subunit complex"/>
    <property type="evidence" value="ECO:0007669"/>
    <property type="project" value="UniProtKB-UniRule"/>
</dbReference>
<reference evidence="7" key="1">
    <citation type="submission" date="2021-01" db="EMBL/GenBank/DDBJ databases">
        <authorList>
            <person name="Corre E."/>
            <person name="Pelletier E."/>
            <person name="Niang G."/>
            <person name="Scheremetjew M."/>
            <person name="Finn R."/>
            <person name="Kale V."/>
            <person name="Holt S."/>
            <person name="Cochrane G."/>
            <person name="Meng A."/>
            <person name="Brown T."/>
            <person name="Cohen L."/>
        </authorList>
    </citation>
    <scope>NUCLEOTIDE SEQUENCE</scope>
    <source>
        <strain evidence="7">WS</strain>
    </source>
</reference>
<feature type="region of interest" description="Disordered" evidence="5">
    <location>
        <begin position="243"/>
        <end position="262"/>
    </location>
</feature>
<protein>
    <recommendedName>
        <fullName evidence="4">Proteasome subunit alpha type</fullName>
    </recommendedName>
</protein>
<comment type="similarity">
    <text evidence="3 4">Belongs to the peptidase T1A family.</text>
</comment>
<dbReference type="InterPro" id="IPR029055">
    <property type="entry name" value="Ntn_hydrolases_N"/>
</dbReference>
<dbReference type="InterPro" id="IPR001353">
    <property type="entry name" value="Proteasome_sua/b"/>
</dbReference>
<evidence type="ECO:0000256" key="2">
    <source>
        <dbReference type="ARBA" id="ARBA00022942"/>
    </source>
</evidence>
<dbReference type="Pfam" id="PF10584">
    <property type="entry name" value="Proteasome_A_N"/>
    <property type="match status" value="1"/>
</dbReference>
<dbReference type="NCBIfam" id="NF003075">
    <property type="entry name" value="PRK03996.1"/>
    <property type="match status" value="1"/>
</dbReference>
<dbReference type="InterPro" id="IPR023332">
    <property type="entry name" value="Proteasome_alpha-type"/>
</dbReference>
<evidence type="ECO:0000256" key="4">
    <source>
        <dbReference type="RuleBase" id="RU000551"/>
    </source>
</evidence>
<gene>
    <name evidence="7" type="ORF">PCOS0759_LOCUS1537</name>
</gene>
<keyword evidence="2 3" id="KW-0647">Proteasome</keyword>
<name>A0A7S1KM00_9EUKA</name>
<dbReference type="GO" id="GO:0006511">
    <property type="term" value="P:ubiquitin-dependent protein catabolic process"/>
    <property type="evidence" value="ECO:0007669"/>
    <property type="project" value="InterPro"/>
</dbReference>
<dbReference type="SUPFAM" id="SSF56235">
    <property type="entry name" value="N-terminal nucleophile aminohydrolases (Ntn hydrolases)"/>
    <property type="match status" value="1"/>
</dbReference>
<comment type="subcellular location">
    <subcellularLocation>
        <location evidence="4">Cytoplasm</location>
    </subcellularLocation>
    <subcellularLocation>
        <location evidence="4">Nucleus</location>
    </subcellularLocation>
</comment>
<keyword evidence="1 4" id="KW-0963">Cytoplasm</keyword>
<evidence type="ECO:0000256" key="3">
    <source>
        <dbReference type="PROSITE-ProRule" id="PRU00808"/>
    </source>
</evidence>
<feature type="domain" description="Proteasome alpha-type subunits" evidence="6">
    <location>
        <begin position="5"/>
        <end position="27"/>
    </location>
</feature>
<sequence length="262" mass="29189">MSSGYDRAITVFSPDGHLFQVEYALEAVRKGSTAVGILGKDCVVLACERKTTAKLQEARTVHKILRLDNHVALAFAGLTADARVLIDKARVECQSYQLSYEDPVSIDYITRYIAGVQQKYTQSGGVRPFGISTLIGGFDTDGTPKLFQTDPSGTFSAWKSNTCGRNSKTVREFLEKNYPLPTSENENVEPPVERDAVKLAIRALLEVVESGSKNVEVAVLKFRDPFQFLEDAEVQKFVDEIEEEKKREEEEKKSKQELEGGI</sequence>
<dbReference type="SMART" id="SM00948">
    <property type="entry name" value="Proteasome_A_N"/>
    <property type="match status" value="1"/>
</dbReference>
<dbReference type="Pfam" id="PF00227">
    <property type="entry name" value="Proteasome"/>
    <property type="match status" value="1"/>
</dbReference>
<proteinExistence type="inferred from homology"/>
<organism evidence="7">
    <name type="scientific">Percolomonas cosmopolitus</name>
    <dbReference type="NCBI Taxonomy" id="63605"/>
    <lineage>
        <taxon>Eukaryota</taxon>
        <taxon>Discoba</taxon>
        <taxon>Heterolobosea</taxon>
        <taxon>Tetramitia</taxon>
        <taxon>Eutetramitia</taxon>
        <taxon>Percolomonadidae</taxon>
        <taxon>Percolomonas</taxon>
    </lineage>
</organism>
<dbReference type="PROSITE" id="PS51475">
    <property type="entry name" value="PROTEASOME_ALPHA_2"/>
    <property type="match status" value="1"/>
</dbReference>
<dbReference type="PANTHER" id="PTHR11599">
    <property type="entry name" value="PROTEASOME SUBUNIT ALPHA/BETA"/>
    <property type="match status" value="1"/>
</dbReference>
<dbReference type="GO" id="GO:0005737">
    <property type="term" value="C:cytoplasm"/>
    <property type="evidence" value="ECO:0007669"/>
    <property type="project" value="UniProtKB-SubCell"/>
</dbReference>
<dbReference type="Gene3D" id="3.60.20.10">
    <property type="entry name" value="Glutamine Phosphoribosylpyrophosphate, subunit 1, domain 1"/>
    <property type="match status" value="1"/>
</dbReference>
<keyword evidence="4" id="KW-0539">Nucleus</keyword>
<dbReference type="EMBL" id="HBGD01001833">
    <property type="protein sequence ID" value="CAD9078305.1"/>
    <property type="molecule type" value="Transcribed_RNA"/>
</dbReference>
<dbReference type="GO" id="GO:0005634">
    <property type="term" value="C:nucleus"/>
    <property type="evidence" value="ECO:0007669"/>
    <property type="project" value="UniProtKB-SubCell"/>
</dbReference>